<feature type="domain" description="Mannosylglycerate hydrolase MGH1-like glycoside hydrolase" evidence="1">
    <location>
        <begin position="420"/>
        <end position="523"/>
    </location>
</feature>
<evidence type="ECO:0000259" key="1">
    <source>
        <dbReference type="Pfam" id="PF22422"/>
    </source>
</evidence>
<proteinExistence type="predicted"/>
<dbReference type="EMBL" id="JADEWN010000122">
    <property type="protein sequence ID" value="MBE9193668.1"/>
    <property type="molecule type" value="Genomic_DNA"/>
</dbReference>
<dbReference type="InterPro" id="IPR054491">
    <property type="entry name" value="MGH1-like_GH"/>
</dbReference>
<evidence type="ECO:0000313" key="2">
    <source>
        <dbReference type="EMBL" id="MBE9193668.1"/>
    </source>
</evidence>
<comment type="caution">
    <text evidence="2">The sequence shown here is derived from an EMBL/GenBank/DDBJ whole genome shotgun (WGS) entry which is preliminary data.</text>
</comment>
<name>A0ABR9UZD4_9CHRO</name>
<keyword evidence="3" id="KW-1185">Reference proteome</keyword>
<accession>A0ABR9UZD4</accession>
<dbReference type="RefSeq" id="WP_193935039.1">
    <property type="nucleotide sequence ID" value="NZ_CAWPMZ010000026.1"/>
</dbReference>
<dbReference type="Gene3D" id="1.50.10.10">
    <property type="match status" value="1"/>
</dbReference>
<reference evidence="2 3" key="1">
    <citation type="submission" date="2020-10" db="EMBL/GenBank/DDBJ databases">
        <authorList>
            <person name="Castelo-Branco R."/>
            <person name="Eusebio N."/>
            <person name="Adriana R."/>
            <person name="Vieira A."/>
            <person name="Brugerolle De Fraissinette N."/>
            <person name="Rezende De Castro R."/>
            <person name="Schneider M.P."/>
            <person name="Vasconcelos V."/>
            <person name="Leao P.N."/>
        </authorList>
    </citation>
    <scope>NUCLEOTIDE SEQUENCE [LARGE SCALE GENOMIC DNA]</scope>
    <source>
        <strain evidence="2 3">LEGE 06123</strain>
    </source>
</reference>
<dbReference type="SUPFAM" id="SSF48208">
    <property type="entry name" value="Six-hairpin glycosidases"/>
    <property type="match status" value="1"/>
</dbReference>
<dbReference type="InterPro" id="IPR004888">
    <property type="entry name" value="Glycoside_hydrolase_63"/>
</dbReference>
<protein>
    <submittedName>
        <fullName evidence="2">Glucosidase</fullName>
    </submittedName>
</protein>
<dbReference type="PANTHER" id="PTHR10412">
    <property type="entry name" value="MANNOSYL-OLIGOSACCHARIDE GLUCOSIDASE"/>
    <property type="match status" value="1"/>
</dbReference>
<dbReference type="Pfam" id="PF22422">
    <property type="entry name" value="MGH1-like_GH"/>
    <property type="match status" value="1"/>
</dbReference>
<dbReference type="InterPro" id="IPR012341">
    <property type="entry name" value="6hp_glycosidase-like_sf"/>
</dbReference>
<dbReference type="PANTHER" id="PTHR10412:SF10">
    <property type="entry name" value="GLYCOSYL HYDROLASE FAMILY 63 C-TERMINAL DOMAIN-CONTAINING PROTEIN"/>
    <property type="match status" value="1"/>
</dbReference>
<sequence length="895" mass="104127">MTTLTQEEIRLEAALKHEAHWRRWGPYLSDRQWGTVREDYSSDGTAWDYFTHDQARSRAYRWGEDGIAGISDNHQRLCFAIALWNGEDAILKERLFGLTGSEGNHGEDVKEYYFYLDNTPTHSYMKALYKYPHQAFPYTQLVEENRRRNRREPEFELLDTSIFDDNRYFDVFVEYAKHTAEDILIQIQVVNRGTAATLHVLPTLWFRNTWSWGGEEIKPILQKFDHHGLSAIAAFHPTLGKRYLYCQGETELLFTENETNTERLFNFPNATYVKDGINDYIVQGRETVNRDSGTKAAACYLLNIGAGETRTIRLRLSDVPNLTSPFSTFDSTFSIRQQEADEFYQRITPFPLSEDMRHVQRQAFAGMLWSKQYYHYIVEDWLKGDVTAPLPPPDPKRARNHQWFHLYSDDILSMPDKWEYPWFAAWDLAFHAIPLATIDPDFAKYQLDVLTREWYMHPNGQIPAYEWAFGDVNPPVHAWAAWRVYKIEQKIYGRSDRIFLERVFQKLMLNFTWWVNRKDVEGRNVFQGGFLGLDNIGVFDRSAVLPTGGHINQSDGTSWMGMYCLNMLAIALELAQTNCVYEDIATKFFEHFLYIADAMNHIGEMEASLWDEADGFYYDVLHLPNAQQIALKVRSLVGLIPLFAVETIEPETLEKLPGFKKRVEWFIQNRPDLTRNIACMKSEGVGDRRLLAIVYRDKLRLILQKMLDETEFFGDYGIRAISRYHAEHPYIFEVNSSQFRVDYEPAESSSGLFGGNSNWRGPVWFPVNFLLIESLQKFHDYLGDDFQVECPMGSGQMMTLREIAAELSQRLISIFLKTSSSDRPVYGSTQKFQTDLHWQDLILFYEYFHGDNGAGIGASHQTGWTGLVAQLIQQFGEDKELNKVPHLAFFYYKNV</sequence>
<organism evidence="2 3">
    <name type="scientific">Gloeocapsopsis crepidinum LEGE 06123</name>
    <dbReference type="NCBI Taxonomy" id="588587"/>
    <lineage>
        <taxon>Bacteria</taxon>
        <taxon>Bacillati</taxon>
        <taxon>Cyanobacteriota</taxon>
        <taxon>Cyanophyceae</taxon>
        <taxon>Oscillatoriophycideae</taxon>
        <taxon>Chroococcales</taxon>
        <taxon>Chroococcaceae</taxon>
        <taxon>Gloeocapsopsis</taxon>
    </lineage>
</organism>
<dbReference type="InterPro" id="IPR008928">
    <property type="entry name" value="6-hairpin_glycosidase_sf"/>
</dbReference>
<evidence type="ECO:0000313" key="3">
    <source>
        <dbReference type="Proteomes" id="UP000651156"/>
    </source>
</evidence>
<dbReference type="Proteomes" id="UP000651156">
    <property type="component" value="Unassembled WGS sequence"/>
</dbReference>
<gene>
    <name evidence="2" type="ORF">IQ230_25815</name>
</gene>